<dbReference type="Proteomes" id="UP000639772">
    <property type="component" value="Chromosome 6"/>
</dbReference>
<feature type="signal peptide" evidence="1">
    <location>
        <begin position="1"/>
        <end position="22"/>
    </location>
</feature>
<comment type="caution">
    <text evidence="2">The sequence shown here is derived from an EMBL/GenBank/DDBJ whole genome shotgun (WGS) entry which is preliminary data.</text>
</comment>
<evidence type="ECO:0000313" key="2">
    <source>
        <dbReference type="EMBL" id="KAG0478086.1"/>
    </source>
</evidence>
<proteinExistence type="predicted"/>
<organism evidence="2 3">
    <name type="scientific">Vanilla planifolia</name>
    <name type="common">Vanilla</name>
    <dbReference type="NCBI Taxonomy" id="51239"/>
    <lineage>
        <taxon>Eukaryota</taxon>
        <taxon>Viridiplantae</taxon>
        <taxon>Streptophyta</taxon>
        <taxon>Embryophyta</taxon>
        <taxon>Tracheophyta</taxon>
        <taxon>Spermatophyta</taxon>
        <taxon>Magnoliopsida</taxon>
        <taxon>Liliopsida</taxon>
        <taxon>Asparagales</taxon>
        <taxon>Orchidaceae</taxon>
        <taxon>Vanilloideae</taxon>
        <taxon>Vanilleae</taxon>
        <taxon>Vanilla</taxon>
    </lineage>
</organism>
<evidence type="ECO:0000256" key="1">
    <source>
        <dbReference type="SAM" id="SignalP"/>
    </source>
</evidence>
<evidence type="ECO:0000313" key="3">
    <source>
        <dbReference type="Proteomes" id="UP000639772"/>
    </source>
</evidence>
<feature type="chain" id="PRO_5032670858" evidence="1">
    <location>
        <begin position="23"/>
        <end position="114"/>
    </location>
</feature>
<keyword evidence="1" id="KW-0732">Signal</keyword>
<dbReference type="AlphaFoldDB" id="A0A835QR69"/>
<sequence length="114" mass="12206">MGPWRSLCGLILRNGLVCCCSAEDKAAACADYAAHLSRFKRTRLTEPAGSRLIREQAQASWAFKAFRHLKATTFELCGGGGSEPRRPCGGHLAATCSGAARLWRTSPGLLLLAT</sequence>
<gene>
    <name evidence="2" type="ORF">HPP92_012805</name>
</gene>
<accession>A0A835QR69</accession>
<dbReference type="EMBL" id="JADCNM010000006">
    <property type="protein sequence ID" value="KAG0478086.1"/>
    <property type="molecule type" value="Genomic_DNA"/>
</dbReference>
<protein>
    <submittedName>
        <fullName evidence="2">Uncharacterized protein</fullName>
    </submittedName>
</protein>
<reference evidence="2 3" key="1">
    <citation type="journal article" date="2020" name="Nat. Food">
        <title>A phased Vanilla planifolia genome enables genetic improvement of flavour and production.</title>
        <authorList>
            <person name="Hasing T."/>
            <person name="Tang H."/>
            <person name="Brym M."/>
            <person name="Khazi F."/>
            <person name="Huang T."/>
            <person name="Chambers A.H."/>
        </authorList>
    </citation>
    <scope>NUCLEOTIDE SEQUENCE [LARGE SCALE GENOMIC DNA]</scope>
    <source>
        <tissue evidence="2">Leaf</tissue>
    </source>
</reference>
<name>A0A835QR69_VANPL</name>